<proteinExistence type="predicted"/>
<organism evidence="4 5">
    <name type="scientific">Chondromyces crocatus</name>
    <dbReference type="NCBI Taxonomy" id="52"/>
    <lineage>
        <taxon>Bacteria</taxon>
        <taxon>Pseudomonadati</taxon>
        <taxon>Myxococcota</taxon>
        <taxon>Polyangia</taxon>
        <taxon>Polyangiales</taxon>
        <taxon>Polyangiaceae</taxon>
        <taxon>Chondromyces</taxon>
    </lineage>
</organism>
<reference evidence="4 5" key="1">
    <citation type="submission" date="2015-07" db="EMBL/GenBank/DDBJ databases">
        <title>Genome analysis of myxobacterium Chondromyces crocatus Cm c5 reveals a high potential for natural compound synthesis and the genetic basis for the loss of fruiting body formation.</title>
        <authorList>
            <person name="Zaburannyi N."/>
            <person name="Bunk B."/>
            <person name="Maier J."/>
            <person name="Overmann J."/>
            <person name="Mueller R."/>
        </authorList>
    </citation>
    <scope>NUCLEOTIDE SEQUENCE [LARGE SCALE GENOMIC DNA]</scope>
    <source>
        <strain evidence="4 5">Cm c5</strain>
    </source>
</reference>
<feature type="signal peptide" evidence="2">
    <location>
        <begin position="1"/>
        <end position="22"/>
    </location>
</feature>
<keyword evidence="5" id="KW-1185">Reference proteome</keyword>
<dbReference type="Gene3D" id="3.20.20.80">
    <property type="entry name" value="Glycosidases"/>
    <property type="match status" value="1"/>
</dbReference>
<dbReference type="PATRIC" id="fig|52.7.peg.2156"/>
<evidence type="ECO:0000256" key="2">
    <source>
        <dbReference type="SAM" id="SignalP"/>
    </source>
</evidence>
<evidence type="ECO:0000313" key="4">
    <source>
        <dbReference type="EMBL" id="AKT37859.1"/>
    </source>
</evidence>
<dbReference type="InterPro" id="IPR017853">
    <property type="entry name" value="GH"/>
</dbReference>
<dbReference type="Proteomes" id="UP000067626">
    <property type="component" value="Chromosome"/>
</dbReference>
<dbReference type="PROSITE" id="PS51257">
    <property type="entry name" value="PROKAR_LIPOPROTEIN"/>
    <property type="match status" value="1"/>
</dbReference>
<accession>A0A0K1EAH1</accession>
<dbReference type="SUPFAM" id="SSF51445">
    <property type="entry name" value="(Trans)glycosidases"/>
    <property type="match status" value="1"/>
</dbReference>
<name>A0A0K1EAH1_CHOCO</name>
<protein>
    <recommendedName>
        <fullName evidence="3">DUF4832 domain-containing protein</fullName>
    </recommendedName>
</protein>
<dbReference type="InterPro" id="IPR032267">
    <property type="entry name" value="DUF4832"/>
</dbReference>
<sequence length="543" mass="60354">MLARSILSPRALTHALSLLALATGCQCTSDSSASPLPLDSPLSSAPLASSSPPPLTPPAPTPAPSLLHIAPQPADPTPLVRSPWTFGKPPSPTSPTVVVRPREIHGHLDNPGIGVQTFQRYRGQTLNPGLTGHNWSEAGPTQPLPDAPTRPDYPDSTVAYLRWHWATIEPEKGHVRWDIIDTALGEARRHGQTLALRLMPYDHEHPLPTWYQNSGARRVDPADDPRSNTVWEPDVDDPRYLKHWGDLVTAAGARYDGHPDLDSVDIATHGPYGEGWSDALPSLQRERELVDLYFKAFTRTPLLINDQPRVVDYAVARGAGWRLDCWGDMRSSEPNVGWSHMLDSYPMLLSRPPMRNAWRRSPVSLETCSVTGDWIAAGWDIEYILDQALAWHASTINLKSSAIPSAWRARFDAFIRRLGYRLVLRRLEHPRKIKAGASMQLSLWWQNVGVAPVYRPYIVALQLRSQISAQAPVVLELPLDVRDLLPGDSVWEGALRLPRVLPHGPVTLRLALLDPRSREPAIRLAIEGRESDGWYNLGSLIVE</sequence>
<keyword evidence="2" id="KW-0732">Signal</keyword>
<dbReference type="RefSeq" id="WP_156338408.1">
    <property type="nucleotide sequence ID" value="NZ_CP012159.1"/>
</dbReference>
<feature type="region of interest" description="Disordered" evidence="1">
    <location>
        <begin position="130"/>
        <end position="149"/>
    </location>
</feature>
<evidence type="ECO:0000313" key="5">
    <source>
        <dbReference type="Proteomes" id="UP000067626"/>
    </source>
</evidence>
<dbReference type="AlphaFoldDB" id="A0A0K1EAH1"/>
<dbReference type="KEGG" id="ccro:CMC5_020020"/>
<dbReference type="Pfam" id="PF16116">
    <property type="entry name" value="DUF4832"/>
    <property type="match status" value="1"/>
</dbReference>
<dbReference type="EMBL" id="CP012159">
    <property type="protein sequence ID" value="AKT37859.1"/>
    <property type="molecule type" value="Genomic_DNA"/>
</dbReference>
<feature type="chain" id="PRO_5005459162" description="DUF4832 domain-containing protein" evidence="2">
    <location>
        <begin position="23"/>
        <end position="543"/>
    </location>
</feature>
<feature type="domain" description="DUF4832" evidence="3">
    <location>
        <begin position="381"/>
        <end position="525"/>
    </location>
</feature>
<dbReference type="STRING" id="52.CMC5_020020"/>
<feature type="compositionally biased region" description="Pro residues" evidence="1">
    <location>
        <begin position="51"/>
        <end position="63"/>
    </location>
</feature>
<evidence type="ECO:0000256" key="1">
    <source>
        <dbReference type="SAM" id="MobiDB-lite"/>
    </source>
</evidence>
<gene>
    <name evidence="4" type="ORF">CMC5_020020</name>
</gene>
<dbReference type="OrthoDB" id="9760654at2"/>
<feature type="compositionally biased region" description="Low complexity" evidence="1">
    <location>
        <begin position="30"/>
        <end position="50"/>
    </location>
</feature>
<feature type="region of interest" description="Disordered" evidence="1">
    <location>
        <begin position="30"/>
        <end position="97"/>
    </location>
</feature>
<evidence type="ECO:0000259" key="3">
    <source>
        <dbReference type="Pfam" id="PF16116"/>
    </source>
</evidence>